<keyword evidence="1" id="KW-0472">Membrane</keyword>
<dbReference type="InterPro" id="IPR012427">
    <property type="entry name" value="DUF1622"/>
</dbReference>
<dbReference type="EMBL" id="CP051678">
    <property type="protein sequence ID" value="QJD81607.1"/>
    <property type="molecule type" value="Genomic_DNA"/>
</dbReference>
<sequence>MQLDVLHLPIVASLVDLMGTLLIEVGSLRGLVHYVRANDKPLRINAIQQALAADLVMALSFKSGAGIIRTLTVVDWPHFLLVIAVIGLRFFLSKSVGWIFPLKH</sequence>
<proteinExistence type="predicted"/>
<feature type="transmembrane region" description="Helical" evidence="1">
    <location>
        <begin position="78"/>
        <end position="100"/>
    </location>
</feature>
<accession>A0A7L5E073</accession>
<dbReference type="Pfam" id="PF07784">
    <property type="entry name" value="DUF1622"/>
    <property type="match status" value="1"/>
</dbReference>
<dbReference type="Proteomes" id="UP000501128">
    <property type="component" value="Plasmid unnamed1"/>
</dbReference>
<name>A0A7L5E073_9BACT</name>
<evidence type="ECO:0000313" key="3">
    <source>
        <dbReference type="Proteomes" id="UP000501128"/>
    </source>
</evidence>
<evidence type="ECO:0000313" key="2">
    <source>
        <dbReference type="EMBL" id="QJD81607.1"/>
    </source>
</evidence>
<dbReference type="KEGG" id="srho:HH216_24975"/>
<protein>
    <submittedName>
        <fullName evidence="2">DUF1622 domain-containing protein</fullName>
    </submittedName>
</protein>
<evidence type="ECO:0000256" key="1">
    <source>
        <dbReference type="SAM" id="Phobius"/>
    </source>
</evidence>
<keyword evidence="2" id="KW-0614">Plasmid</keyword>
<gene>
    <name evidence="2" type="ORF">HH216_24975</name>
</gene>
<geneLocation type="plasmid" evidence="2 3">
    <name>unnamed1</name>
</geneLocation>
<keyword evidence="1" id="KW-0812">Transmembrane</keyword>
<organism evidence="2 3">
    <name type="scientific">Spirosoma rhododendri</name>
    <dbReference type="NCBI Taxonomy" id="2728024"/>
    <lineage>
        <taxon>Bacteria</taxon>
        <taxon>Pseudomonadati</taxon>
        <taxon>Bacteroidota</taxon>
        <taxon>Cytophagia</taxon>
        <taxon>Cytophagales</taxon>
        <taxon>Cytophagaceae</taxon>
        <taxon>Spirosoma</taxon>
    </lineage>
</organism>
<keyword evidence="1" id="KW-1133">Transmembrane helix</keyword>
<keyword evidence="3" id="KW-1185">Reference proteome</keyword>
<dbReference type="AlphaFoldDB" id="A0A7L5E073"/>
<dbReference type="RefSeq" id="WP_169553625.1">
    <property type="nucleotide sequence ID" value="NZ_CP051678.1"/>
</dbReference>
<feature type="transmembrane region" description="Helical" evidence="1">
    <location>
        <begin position="6"/>
        <end position="31"/>
    </location>
</feature>
<reference evidence="2 3" key="1">
    <citation type="submission" date="2020-04" db="EMBL/GenBank/DDBJ databases">
        <title>Genome sequencing of novel species.</title>
        <authorList>
            <person name="Heo J."/>
            <person name="Kim S.-J."/>
            <person name="Kim J.-S."/>
            <person name="Hong S.-B."/>
            <person name="Kwon S.-W."/>
        </authorList>
    </citation>
    <scope>NUCLEOTIDE SEQUENCE [LARGE SCALE GENOMIC DNA]</scope>
    <source>
        <strain evidence="2 3">CJU-R4</strain>
        <plasmid evidence="2 3">unnamed1</plasmid>
    </source>
</reference>